<dbReference type="GO" id="GO:0052906">
    <property type="term" value="F:tRNA (guanine(37)-N1)-methyltransferase activity"/>
    <property type="evidence" value="ECO:0007669"/>
    <property type="project" value="UniProtKB-UniRule"/>
</dbReference>
<evidence type="ECO:0000256" key="8">
    <source>
        <dbReference type="ARBA" id="ARBA00023242"/>
    </source>
</evidence>
<evidence type="ECO:0000256" key="6">
    <source>
        <dbReference type="ARBA" id="ARBA00022694"/>
    </source>
</evidence>
<keyword evidence="6 10" id="KW-0819">tRNA processing</keyword>
<evidence type="ECO:0000256" key="10">
    <source>
        <dbReference type="HAMAP-Rule" id="MF_03152"/>
    </source>
</evidence>
<dbReference type="InterPro" id="IPR029063">
    <property type="entry name" value="SAM-dependent_MTases_sf"/>
</dbReference>
<accession>A0A4V1J4A0</accession>
<dbReference type="GO" id="GO:0002939">
    <property type="term" value="P:tRNA N1-guanine methylation"/>
    <property type="evidence" value="ECO:0007669"/>
    <property type="project" value="TreeGrafter"/>
</dbReference>
<comment type="similarity">
    <text evidence="1">Belongs to the class I-like SAM-binding methyltransferase superfamily. TRM5/TYW2 family.</text>
</comment>
<comment type="similarity">
    <text evidence="10">Belongs to the TRM5 / TYW2 family.</text>
</comment>
<keyword evidence="13" id="KW-1185">Reference proteome</keyword>
<dbReference type="Proteomes" id="UP000268162">
    <property type="component" value="Unassembled WGS sequence"/>
</dbReference>
<dbReference type="PANTHER" id="PTHR23245:SF36">
    <property type="entry name" value="TRNA (GUANINE(37)-N1)-METHYLTRANSFERASE"/>
    <property type="match status" value="1"/>
</dbReference>
<name>A0A4V1J4A0_9FUNG</name>
<evidence type="ECO:0000259" key="11">
    <source>
        <dbReference type="PROSITE" id="PS51684"/>
    </source>
</evidence>
<evidence type="ECO:0000256" key="4">
    <source>
        <dbReference type="ARBA" id="ARBA00022679"/>
    </source>
</evidence>
<feature type="binding site" evidence="10">
    <location>
        <position position="323"/>
    </location>
    <ligand>
        <name>S-adenosyl-L-methionine</name>
        <dbReference type="ChEBI" id="CHEBI:59789"/>
    </ligand>
</feature>
<evidence type="ECO:0000256" key="1">
    <source>
        <dbReference type="ARBA" id="ARBA00009775"/>
    </source>
</evidence>
<dbReference type="SUPFAM" id="SSF53335">
    <property type="entry name" value="S-adenosyl-L-methionine-dependent methyltransferases"/>
    <property type="match status" value="1"/>
</dbReference>
<evidence type="ECO:0000313" key="12">
    <source>
        <dbReference type="EMBL" id="RKP34829.1"/>
    </source>
</evidence>
<dbReference type="FunFam" id="3.30.300.110:FF:000001">
    <property type="entry name" value="tRNA (guanine(37)-N1)-methyltransferase"/>
    <property type="match status" value="1"/>
</dbReference>
<dbReference type="HAMAP" id="MF_03152">
    <property type="entry name" value="TRM5"/>
    <property type="match status" value="1"/>
</dbReference>
<evidence type="ECO:0000313" key="13">
    <source>
        <dbReference type="Proteomes" id="UP000268162"/>
    </source>
</evidence>
<comment type="function">
    <text evidence="10">Specifically methylates the N1 position of guanosine-37 in various cytoplasmic and mitochondrial tRNAs. Methylation is not dependent on the nature of the nucleoside 5' of the target nucleoside. This is the first step in the biosynthesis of wybutosine (yW), a modified base adjacent to the anticodon of tRNAs and required for accurate decoding.</text>
</comment>
<dbReference type="InterPro" id="IPR025792">
    <property type="entry name" value="tRNA_Gua_MeTrfase_euk"/>
</dbReference>
<dbReference type="PANTHER" id="PTHR23245">
    <property type="entry name" value="TRNA METHYLTRANSFERASE"/>
    <property type="match status" value="1"/>
</dbReference>
<dbReference type="InterPro" id="IPR056743">
    <property type="entry name" value="TRM5-TYW2-like_MTfase"/>
</dbReference>
<feature type="domain" description="SAM-dependent methyltransferase TRM5/TYW2-type" evidence="11">
    <location>
        <begin position="122"/>
        <end position="413"/>
    </location>
</feature>
<dbReference type="Gene3D" id="3.40.50.150">
    <property type="entry name" value="Vaccinia Virus protein VP39"/>
    <property type="match status" value="1"/>
</dbReference>
<keyword evidence="5 10" id="KW-0949">S-adenosyl-L-methionine</keyword>
<dbReference type="InterPro" id="IPR030382">
    <property type="entry name" value="MeTrfase_TRM5/TYW2"/>
</dbReference>
<keyword evidence="3 10" id="KW-0489">Methyltransferase</keyword>
<dbReference type="Gene3D" id="3.30.300.110">
    <property type="entry name" value="Met-10+ protein-like domains"/>
    <property type="match status" value="1"/>
</dbReference>
<sequence length="419" mass="47919">MLAPPRCLQSESLIRDAFQLTVKVLALRVLPQQVGSVTKQFAANLFNQPRLRNVSTSAATKLVLLNQSFQSPQDLPTPLLDWAQREQCDTCEYELQLGYDYWQADDILGAILPTELPPPTSFETVGHIAHMNLRDEYLPYRHLIGQVILDKARKITTVVNKLDSIDTTFRFFKMEVLAGTDDMLAEVKESGCRFQFDFSKVYWNSRLHTEHDRLVQRFQPGDYICDVFGGVGPFALPAAKRGCYVYANDLNPESFKWLQANIRTNKLDRQIKPFNLDGRAFIREAFDQLRQQGRVGQEPTAPASVVPDADQRPFYTFQHVVMNLPATAIEFLDAFKGIFYGFEDTIREHKIAMPFIHVHCFTKCDEPEKDLFERISSTINHELTTETPNAVAHFVRKVAPNKDMYCVTFQLPEAVAFAR</sequence>
<comment type="catalytic activity">
    <reaction evidence="9 10">
        <text>guanosine(37) in tRNA + S-adenosyl-L-methionine = N(1)-methylguanosine(37) in tRNA + S-adenosyl-L-homocysteine + H(+)</text>
        <dbReference type="Rhea" id="RHEA:36899"/>
        <dbReference type="Rhea" id="RHEA-COMP:10145"/>
        <dbReference type="Rhea" id="RHEA-COMP:10147"/>
        <dbReference type="ChEBI" id="CHEBI:15378"/>
        <dbReference type="ChEBI" id="CHEBI:57856"/>
        <dbReference type="ChEBI" id="CHEBI:59789"/>
        <dbReference type="ChEBI" id="CHEBI:73542"/>
        <dbReference type="ChEBI" id="CHEBI:74269"/>
        <dbReference type="EC" id="2.1.1.228"/>
    </reaction>
</comment>
<keyword evidence="4 10" id="KW-0808">Transferase</keyword>
<dbReference type="STRING" id="215637.A0A4V1J4A0"/>
<evidence type="ECO:0000256" key="7">
    <source>
        <dbReference type="ARBA" id="ARBA00023128"/>
    </source>
</evidence>
<keyword evidence="2 10" id="KW-0963">Cytoplasm</keyword>
<dbReference type="GO" id="GO:0005759">
    <property type="term" value="C:mitochondrial matrix"/>
    <property type="evidence" value="ECO:0007669"/>
    <property type="project" value="UniProtKB-SubCell"/>
</dbReference>
<feature type="binding site" evidence="10">
    <location>
        <position position="211"/>
    </location>
    <ligand>
        <name>S-adenosyl-L-methionine</name>
        <dbReference type="ChEBI" id="CHEBI:59789"/>
    </ligand>
</feature>
<dbReference type="EMBL" id="ML003053">
    <property type="protein sequence ID" value="RKP34829.1"/>
    <property type="molecule type" value="Genomic_DNA"/>
</dbReference>
<dbReference type="EC" id="2.1.1.228" evidence="10"/>
<keyword evidence="8 10" id="KW-0539">Nucleus</keyword>
<dbReference type="PROSITE" id="PS51684">
    <property type="entry name" value="SAM_MT_TRM5_TYW2"/>
    <property type="match status" value="1"/>
</dbReference>
<dbReference type="Pfam" id="PF02475">
    <property type="entry name" value="TRM5-TYW2_MTfase"/>
    <property type="match status" value="1"/>
</dbReference>
<dbReference type="GO" id="GO:0005634">
    <property type="term" value="C:nucleus"/>
    <property type="evidence" value="ECO:0007669"/>
    <property type="project" value="UniProtKB-SubCell"/>
</dbReference>
<comment type="subcellular location">
    <subcellularLocation>
        <location evidence="10">Mitochondrion matrix</location>
    </subcellularLocation>
    <subcellularLocation>
        <location evidence="10">Nucleus</location>
    </subcellularLocation>
    <subcellularLocation>
        <location evidence="10">Cytoplasm</location>
    </subcellularLocation>
    <text evidence="10">Predominantly in the mitochondria and in the nucleus.</text>
</comment>
<dbReference type="AlphaFoldDB" id="A0A4V1J4A0"/>
<evidence type="ECO:0000256" key="9">
    <source>
        <dbReference type="ARBA" id="ARBA00047783"/>
    </source>
</evidence>
<gene>
    <name evidence="10" type="primary">TRM5</name>
    <name evidence="12" type="ORF">BJ085DRAFT_24876</name>
</gene>
<keyword evidence="7 10" id="KW-0496">Mitochondrion</keyword>
<proteinExistence type="inferred from homology"/>
<evidence type="ECO:0000256" key="3">
    <source>
        <dbReference type="ARBA" id="ARBA00022603"/>
    </source>
</evidence>
<organism evidence="12 13">
    <name type="scientific">Dimargaris cristalligena</name>
    <dbReference type="NCBI Taxonomy" id="215637"/>
    <lineage>
        <taxon>Eukaryota</taxon>
        <taxon>Fungi</taxon>
        <taxon>Fungi incertae sedis</taxon>
        <taxon>Zoopagomycota</taxon>
        <taxon>Kickxellomycotina</taxon>
        <taxon>Dimargaritomycetes</taxon>
        <taxon>Dimargaritales</taxon>
        <taxon>Dimargaritaceae</taxon>
        <taxon>Dimargaris</taxon>
    </lineage>
</organism>
<dbReference type="CDD" id="cd02440">
    <property type="entry name" value="AdoMet_MTases"/>
    <property type="match status" value="1"/>
</dbReference>
<dbReference type="Pfam" id="PF25133">
    <property type="entry name" value="TYW2_N_2"/>
    <property type="match status" value="1"/>
</dbReference>
<dbReference type="InterPro" id="IPR056744">
    <property type="entry name" value="TRM5/TYW2-like_N"/>
</dbReference>
<comment type="subunit">
    <text evidence="10">Monomer.</text>
</comment>
<evidence type="ECO:0000256" key="2">
    <source>
        <dbReference type="ARBA" id="ARBA00022490"/>
    </source>
</evidence>
<evidence type="ECO:0000256" key="5">
    <source>
        <dbReference type="ARBA" id="ARBA00022691"/>
    </source>
</evidence>
<protein>
    <recommendedName>
        <fullName evidence="10">tRNA (guanine(37)-N1)-methyltransferase</fullName>
        <ecNumber evidence="10">2.1.1.228</ecNumber>
    </recommendedName>
    <alternativeName>
        <fullName evidence="10">M1G-methyltransferase</fullName>
    </alternativeName>
    <alternativeName>
        <fullName evidence="10">tRNA [GM37] methyltransferase</fullName>
    </alternativeName>
    <alternativeName>
        <fullName evidence="10">tRNA methyltransferase 5</fullName>
    </alternativeName>
</protein>
<feature type="binding site" evidence="10">
    <location>
        <begin position="277"/>
        <end position="278"/>
    </location>
    <ligand>
        <name>S-adenosyl-L-methionine</name>
        <dbReference type="ChEBI" id="CHEBI:59789"/>
    </ligand>
</feature>
<feature type="binding site" evidence="10">
    <location>
        <begin position="249"/>
        <end position="250"/>
    </location>
    <ligand>
        <name>S-adenosyl-L-methionine</name>
        <dbReference type="ChEBI" id="CHEBI:59789"/>
    </ligand>
</feature>
<reference evidence="13" key="1">
    <citation type="journal article" date="2018" name="Nat. Microbiol.">
        <title>Leveraging single-cell genomics to expand the fungal tree of life.</title>
        <authorList>
            <person name="Ahrendt S.R."/>
            <person name="Quandt C.A."/>
            <person name="Ciobanu D."/>
            <person name="Clum A."/>
            <person name="Salamov A."/>
            <person name="Andreopoulos B."/>
            <person name="Cheng J.F."/>
            <person name="Woyke T."/>
            <person name="Pelin A."/>
            <person name="Henrissat B."/>
            <person name="Reynolds N.K."/>
            <person name="Benny G.L."/>
            <person name="Smith M.E."/>
            <person name="James T.Y."/>
            <person name="Grigoriev I.V."/>
        </authorList>
    </citation>
    <scope>NUCLEOTIDE SEQUENCE [LARGE SCALE GENOMIC DNA]</scope>
    <source>
        <strain evidence="13">RSA 468</strain>
    </source>
</reference>
<dbReference type="GO" id="GO:0070901">
    <property type="term" value="P:mitochondrial tRNA methylation"/>
    <property type="evidence" value="ECO:0007669"/>
    <property type="project" value="UniProtKB-ARBA"/>
</dbReference>